<dbReference type="EMBL" id="JBFTWV010000144">
    <property type="protein sequence ID" value="KAL2785457.1"/>
    <property type="molecule type" value="Genomic_DNA"/>
</dbReference>
<dbReference type="Proteomes" id="UP001610563">
    <property type="component" value="Unassembled WGS sequence"/>
</dbReference>
<gene>
    <name evidence="2" type="ORF">BJX66DRAFT_343093</name>
</gene>
<accession>A0ABR4FR03</accession>
<sequence>MYNVRSLIPAILLPNFTCPDRTPTPTIAADIPETPHAAHPLLRRIWDFIHYNLRTFSHHYCSWVGVQFDITICPLPFGLILKWPDGTRLEEVLAMSVARRAGLPVPRVLCYADHPDSPHAPVSILMTRVAGDELGRVYEALTEKERESIAREMTGYFDAIRRWKNPWGPFESEQELNEYLIRPASAHGFKLKEAYDAALARADKKQNMSHSIIVFSHGDLKHHNIMVQGRRITGFIDCESAGWYPDYWDFTTALRFAREDLW</sequence>
<dbReference type="InterPro" id="IPR011009">
    <property type="entry name" value="Kinase-like_dom_sf"/>
</dbReference>
<feature type="domain" description="Aminoglycoside phosphotransferase" evidence="1">
    <location>
        <begin position="86"/>
        <end position="259"/>
    </location>
</feature>
<comment type="caution">
    <text evidence="2">The sequence shown here is derived from an EMBL/GenBank/DDBJ whole genome shotgun (WGS) entry which is preliminary data.</text>
</comment>
<dbReference type="Pfam" id="PF01636">
    <property type="entry name" value="APH"/>
    <property type="match status" value="1"/>
</dbReference>
<keyword evidence="3" id="KW-1185">Reference proteome</keyword>
<protein>
    <submittedName>
        <fullName evidence="2">Kinase-like protein</fullName>
    </submittedName>
</protein>
<evidence type="ECO:0000313" key="3">
    <source>
        <dbReference type="Proteomes" id="UP001610563"/>
    </source>
</evidence>
<evidence type="ECO:0000259" key="1">
    <source>
        <dbReference type="Pfam" id="PF01636"/>
    </source>
</evidence>
<dbReference type="Gene3D" id="3.90.1200.10">
    <property type="match status" value="1"/>
</dbReference>
<dbReference type="PANTHER" id="PTHR21310:SF55">
    <property type="entry name" value="AMINOGLYCOSIDE PHOSPHOTRANSFERASE DOMAIN-CONTAINING PROTEIN"/>
    <property type="match status" value="1"/>
</dbReference>
<organism evidence="2 3">
    <name type="scientific">Aspergillus keveii</name>
    <dbReference type="NCBI Taxonomy" id="714993"/>
    <lineage>
        <taxon>Eukaryota</taxon>
        <taxon>Fungi</taxon>
        <taxon>Dikarya</taxon>
        <taxon>Ascomycota</taxon>
        <taxon>Pezizomycotina</taxon>
        <taxon>Eurotiomycetes</taxon>
        <taxon>Eurotiomycetidae</taxon>
        <taxon>Eurotiales</taxon>
        <taxon>Aspergillaceae</taxon>
        <taxon>Aspergillus</taxon>
        <taxon>Aspergillus subgen. Nidulantes</taxon>
    </lineage>
</organism>
<reference evidence="2 3" key="1">
    <citation type="submission" date="2024-07" db="EMBL/GenBank/DDBJ databases">
        <title>Section-level genome sequencing and comparative genomics of Aspergillus sections Usti and Cavernicolus.</title>
        <authorList>
            <consortium name="Lawrence Berkeley National Laboratory"/>
            <person name="Nybo J.L."/>
            <person name="Vesth T.C."/>
            <person name="Theobald S."/>
            <person name="Frisvad J.C."/>
            <person name="Larsen T.O."/>
            <person name="Kjaerboelling I."/>
            <person name="Rothschild-Mancinelli K."/>
            <person name="Lyhne E.K."/>
            <person name="Kogle M.E."/>
            <person name="Barry K."/>
            <person name="Clum A."/>
            <person name="Na H."/>
            <person name="Ledsgaard L."/>
            <person name="Lin J."/>
            <person name="Lipzen A."/>
            <person name="Kuo A."/>
            <person name="Riley R."/>
            <person name="Mondo S."/>
            <person name="Labutti K."/>
            <person name="Haridas S."/>
            <person name="Pangalinan J."/>
            <person name="Salamov A.A."/>
            <person name="Simmons B.A."/>
            <person name="Magnuson J.K."/>
            <person name="Chen J."/>
            <person name="Drula E."/>
            <person name="Henrissat B."/>
            <person name="Wiebenga A."/>
            <person name="Lubbers R.J."/>
            <person name="Gomes A.C."/>
            <person name="Makela M.R."/>
            <person name="Stajich J."/>
            <person name="Grigoriev I.V."/>
            <person name="Mortensen U.H."/>
            <person name="De Vries R.P."/>
            <person name="Baker S.E."/>
            <person name="Andersen M.R."/>
        </authorList>
    </citation>
    <scope>NUCLEOTIDE SEQUENCE [LARGE SCALE GENOMIC DNA]</scope>
    <source>
        <strain evidence="2 3">CBS 209.92</strain>
    </source>
</reference>
<evidence type="ECO:0000313" key="2">
    <source>
        <dbReference type="EMBL" id="KAL2785457.1"/>
    </source>
</evidence>
<dbReference type="PANTHER" id="PTHR21310">
    <property type="entry name" value="AMINOGLYCOSIDE PHOSPHOTRANSFERASE-RELATED-RELATED"/>
    <property type="match status" value="1"/>
</dbReference>
<dbReference type="SUPFAM" id="SSF56112">
    <property type="entry name" value="Protein kinase-like (PK-like)"/>
    <property type="match status" value="1"/>
</dbReference>
<dbReference type="InterPro" id="IPR002575">
    <property type="entry name" value="Aminoglycoside_PTrfase"/>
</dbReference>
<proteinExistence type="predicted"/>
<name>A0ABR4FR03_9EURO</name>
<dbReference type="InterPro" id="IPR051678">
    <property type="entry name" value="AGP_Transferase"/>
</dbReference>